<keyword evidence="4" id="KW-1185">Reference proteome</keyword>
<dbReference type="Proteomes" id="UP000184356">
    <property type="component" value="Unassembled WGS sequence"/>
</dbReference>
<dbReference type="AlphaFoldDB" id="A0A1L9TDA9"/>
<evidence type="ECO:0000256" key="2">
    <source>
        <dbReference type="SAM" id="SignalP"/>
    </source>
</evidence>
<organism evidence="3 4">
    <name type="scientific">Aspergillus sydowii CBS 593.65</name>
    <dbReference type="NCBI Taxonomy" id="1036612"/>
    <lineage>
        <taxon>Eukaryota</taxon>
        <taxon>Fungi</taxon>
        <taxon>Dikarya</taxon>
        <taxon>Ascomycota</taxon>
        <taxon>Pezizomycotina</taxon>
        <taxon>Eurotiomycetes</taxon>
        <taxon>Eurotiomycetidae</taxon>
        <taxon>Eurotiales</taxon>
        <taxon>Aspergillaceae</taxon>
        <taxon>Aspergillus</taxon>
        <taxon>Aspergillus subgen. Nidulantes</taxon>
    </lineage>
</organism>
<feature type="region of interest" description="Disordered" evidence="1">
    <location>
        <begin position="23"/>
        <end position="47"/>
    </location>
</feature>
<evidence type="ECO:0000313" key="3">
    <source>
        <dbReference type="EMBL" id="OJJ57407.1"/>
    </source>
</evidence>
<gene>
    <name evidence="3" type="ORF">ASPSYDRAFT_133441</name>
</gene>
<evidence type="ECO:0000256" key="1">
    <source>
        <dbReference type="SAM" id="MobiDB-lite"/>
    </source>
</evidence>
<dbReference type="RefSeq" id="XP_040701213.1">
    <property type="nucleotide sequence ID" value="XM_040840636.1"/>
</dbReference>
<dbReference type="EMBL" id="KV878588">
    <property type="protein sequence ID" value="OJJ57407.1"/>
    <property type="molecule type" value="Genomic_DNA"/>
</dbReference>
<evidence type="ECO:0000313" key="4">
    <source>
        <dbReference type="Proteomes" id="UP000184356"/>
    </source>
</evidence>
<accession>A0A1L9TDA9</accession>
<name>A0A1L9TDA9_9EURO</name>
<proteinExistence type="predicted"/>
<dbReference type="VEuPathDB" id="FungiDB:ASPSYDRAFT_133441"/>
<dbReference type="OrthoDB" id="2251794at2759"/>
<feature type="signal peptide" evidence="2">
    <location>
        <begin position="1"/>
        <end position="18"/>
    </location>
</feature>
<feature type="chain" id="PRO_5012047155" evidence="2">
    <location>
        <begin position="19"/>
        <end position="136"/>
    </location>
</feature>
<dbReference type="Gene3D" id="2.30.30.40">
    <property type="entry name" value="SH3 Domains"/>
    <property type="match status" value="1"/>
</dbReference>
<keyword evidence="2" id="KW-0732">Signal</keyword>
<reference evidence="4" key="1">
    <citation type="journal article" date="2017" name="Genome Biol.">
        <title>Comparative genomics reveals high biological diversity and specific adaptations in the industrially and medically important fungal genus Aspergillus.</title>
        <authorList>
            <person name="de Vries R.P."/>
            <person name="Riley R."/>
            <person name="Wiebenga A."/>
            <person name="Aguilar-Osorio G."/>
            <person name="Amillis S."/>
            <person name="Uchima C.A."/>
            <person name="Anderluh G."/>
            <person name="Asadollahi M."/>
            <person name="Askin M."/>
            <person name="Barry K."/>
            <person name="Battaglia E."/>
            <person name="Bayram O."/>
            <person name="Benocci T."/>
            <person name="Braus-Stromeyer S.A."/>
            <person name="Caldana C."/>
            <person name="Canovas D."/>
            <person name="Cerqueira G.C."/>
            <person name="Chen F."/>
            <person name="Chen W."/>
            <person name="Choi C."/>
            <person name="Clum A."/>
            <person name="Dos Santos R.A."/>
            <person name="Damasio A.R."/>
            <person name="Diallinas G."/>
            <person name="Emri T."/>
            <person name="Fekete E."/>
            <person name="Flipphi M."/>
            <person name="Freyberg S."/>
            <person name="Gallo A."/>
            <person name="Gournas C."/>
            <person name="Habgood R."/>
            <person name="Hainaut M."/>
            <person name="Harispe M.L."/>
            <person name="Henrissat B."/>
            <person name="Hilden K.S."/>
            <person name="Hope R."/>
            <person name="Hossain A."/>
            <person name="Karabika E."/>
            <person name="Karaffa L."/>
            <person name="Karanyi Z."/>
            <person name="Krasevec N."/>
            <person name="Kuo A."/>
            <person name="Kusch H."/>
            <person name="LaButti K."/>
            <person name="Lagendijk E.L."/>
            <person name="Lapidus A."/>
            <person name="Levasseur A."/>
            <person name="Lindquist E."/>
            <person name="Lipzen A."/>
            <person name="Logrieco A.F."/>
            <person name="MacCabe A."/>
            <person name="Maekelae M.R."/>
            <person name="Malavazi I."/>
            <person name="Melin P."/>
            <person name="Meyer V."/>
            <person name="Mielnichuk N."/>
            <person name="Miskei M."/>
            <person name="Molnar A.P."/>
            <person name="Mule G."/>
            <person name="Ngan C.Y."/>
            <person name="Orejas M."/>
            <person name="Orosz E."/>
            <person name="Ouedraogo J.P."/>
            <person name="Overkamp K.M."/>
            <person name="Park H.-S."/>
            <person name="Perrone G."/>
            <person name="Piumi F."/>
            <person name="Punt P.J."/>
            <person name="Ram A.F."/>
            <person name="Ramon A."/>
            <person name="Rauscher S."/>
            <person name="Record E."/>
            <person name="Riano-Pachon D.M."/>
            <person name="Robert V."/>
            <person name="Roehrig J."/>
            <person name="Ruller R."/>
            <person name="Salamov A."/>
            <person name="Salih N.S."/>
            <person name="Samson R.A."/>
            <person name="Sandor E."/>
            <person name="Sanguinetti M."/>
            <person name="Schuetze T."/>
            <person name="Sepcic K."/>
            <person name="Shelest E."/>
            <person name="Sherlock G."/>
            <person name="Sophianopoulou V."/>
            <person name="Squina F.M."/>
            <person name="Sun H."/>
            <person name="Susca A."/>
            <person name="Todd R.B."/>
            <person name="Tsang A."/>
            <person name="Unkles S.E."/>
            <person name="van de Wiele N."/>
            <person name="van Rossen-Uffink D."/>
            <person name="Oliveira J.V."/>
            <person name="Vesth T.C."/>
            <person name="Visser J."/>
            <person name="Yu J.-H."/>
            <person name="Zhou M."/>
            <person name="Andersen M.R."/>
            <person name="Archer D.B."/>
            <person name="Baker S.E."/>
            <person name="Benoit I."/>
            <person name="Brakhage A.A."/>
            <person name="Braus G.H."/>
            <person name="Fischer R."/>
            <person name="Frisvad J.C."/>
            <person name="Goldman G.H."/>
            <person name="Houbraken J."/>
            <person name="Oakley B."/>
            <person name="Pocsi I."/>
            <person name="Scazzocchio C."/>
            <person name="Seiboth B."/>
            <person name="vanKuyk P.A."/>
            <person name="Wortman J."/>
            <person name="Dyer P.S."/>
            <person name="Grigoriev I.V."/>
        </authorList>
    </citation>
    <scope>NUCLEOTIDE SEQUENCE [LARGE SCALE GENOMIC DNA]</scope>
    <source>
        <strain evidence="4">CBS 593.65</strain>
    </source>
</reference>
<sequence length="136" mass="14716">MKFQLATVLTLLLPLALAMPAPEAEPENPMPVPELIDDGPQDTSPQALGLEKRSTVRCKIVKSSSASVNCRTGPGFSYPVLARAVTGSTHSFYCYKSGDCYNGNCTWDRAIYNGQYCYINGYYTDNKCTVAALGAC</sequence>
<dbReference type="GeneID" id="63756709"/>
<protein>
    <submittedName>
        <fullName evidence="3">Uncharacterized protein</fullName>
    </submittedName>
</protein>